<protein>
    <submittedName>
        <fullName evidence="1">Uncharacterized protein</fullName>
    </submittedName>
</protein>
<name>A0A6M3LC22_9ZZZZ</name>
<sequence length="159" mass="18233">MKRPEIEEWDVNKDPVPNYNPSSELITLGNRYKAVRDYALDQERKNAAYDKANKDFQESLITANKERAILESRLKWAEDLLKSTLDKLYRLDFSKGSRLSILIDDLEEALKGLGKEDRVTDSIDPVVRSLRHAEEIIAQGPNGLAWPDISPHQIKAEKE</sequence>
<organism evidence="1">
    <name type="scientific">viral metagenome</name>
    <dbReference type="NCBI Taxonomy" id="1070528"/>
    <lineage>
        <taxon>unclassified sequences</taxon>
        <taxon>metagenomes</taxon>
        <taxon>organismal metagenomes</taxon>
    </lineage>
</organism>
<dbReference type="AlphaFoldDB" id="A0A6M3LC22"/>
<dbReference type="EMBL" id="MT142927">
    <property type="protein sequence ID" value="QJA90638.1"/>
    <property type="molecule type" value="Genomic_DNA"/>
</dbReference>
<accession>A0A6M3LC22</accession>
<proteinExistence type="predicted"/>
<evidence type="ECO:0000313" key="1">
    <source>
        <dbReference type="EMBL" id="QJA90638.1"/>
    </source>
</evidence>
<reference evidence="1" key="1">
    <citation type="submission" date="2020-03" db="EMBL/GenBank/DDBJ databases">
        <title>The deep terrestrial virosphere.</title>
        <authorList>
            <person name="Holmfeldt K."/>
            <person name="Nilsson E."/>
            <person name="Simone D."/>
            <person name="Lopez-Fernandez M."/>
            <person name="Wu X."/>
            <person name="de Brujin I."/>
            <person name="Lundin D."/>
            <person name="Andersson A."/>
            <person name="Bertilsson S."/>
            <person name="Dopson M."/>
        </authorList>
    </citation>
    <scope>NUCLEOTIDE SEQUENCE</scope>
    <source>
        <strain evidence="1">MM415B03623</strain>
    </source>
</reference>
<gene>
    <name evidence="1" type="ORF">MM415B03623_0001</name>
</gene>